<dbReference type="AlphaFoldDB" id="A0A4Y2C1L2"/>
<dbReference type="EMBL" id="BGPR01161728">
    <property type="protein sequence ID" value="GBL98360.1"/>
    <property type="molecule type" value="Genomic_DNA"/>
</dbReference>
<proteinExistence type="predicted"/>
<sequence>MERQLRAQTPPCPNISTLCDRLNIWYNLSPVVYQTLVASMHRRVAAVLKKKGGATRYSASSNYDLQLFPHPSKPKPTNQTLPTPAMPRWPWYYTRA</sequence>
<evidence type="ECO:0000313" key="2">
    <source>
        <dbReference type="EMBL" id="GBL98360.1"/>
    </source>
</evidence>
<accession>A0A4Y2C1L2</accession>
<dbReference type="Proteomes" id="UP000499080">
    <property type="component" value="Unassembled WGS sequence"/>
</dbReference>
<dbReference type="EMBL" id="BGPR01161710">
    <property type="protein sequence ID" value="GBL98312.1"/>
    <property type="molecule type" value="Genomic_DNA"/>
</dbReference>
<keyword evidence="3" id="KW-1185">Reference proteome</keyword>
<feature type="non-terminal residue" evidence="2">
    <location>
        <position position="96"/>
    </location>
</feature>
<protein>
    <submittedName>
        <fullName evidence="2">Uncharacterized protein</fullName>
    </submittedName>
</protein>
<evidence type="ECO:0000313" key="1">
    <source>
        <dbReference type="EMBL" id="GBL98312.1"/>
    </source>
</evidence>
<gene>
    <name evidence="2" type="ORF">AVEN_215103_1</name>
    <name evidence="1" type="ORF">AVEN_67067_1</name>
</gene>
<evidence type="ECO:0000313" key="3">
    <source>
        <dbReference type="Proteomes" id="UP000499080"/>
    </source>
</evidence>
<reference evidence="2 3" key="1">
    <citation type="journal article" date="2019" name="Sci. Rep.">
        <title>Orb-weaving spider Araneus ventricosus genome elucidates the spidroin gene catalogue.</title>
        <authorList>
            <person name="Kono N."/>
            <person name="Nakamura H."/>
            <person name="Ohtoshi R."/>
            <person name="Moran D.A.P."/>
            <person name="Shinohara A."/>
            <person name="Yoshida Y."/>
            <person name="Fujiwara M."/>
            <person name="Mori M."/>
            <person name="Tomita M."/>
            <person name="Arakawa K."/>
        </authorList>
    </citation>
    <scope>NUCLEOTIDE SEQUENCE [LARGE SCALE GENOMIC DNA]</scope>
</reference>
<comment type="caution">
    <text evidence="2">The sequence shown here is derived from an EMBL/GenBank/DDBJ whole genome shotgun (WGS) entry which is preliminary data.</text>
</comment>
<name>A0A4Y2C1L2_ARAVE</name>
<organism evidence="2 3">
    <name type="scientific">Araneus ventricosus</name>
    <name type="common">Orbweaver spider</name>
    <name type="synonym">Epeira ventricosa</name>
    <dbReference type="NCBI Taxonomy" id="182803"/>
    <lineage>
        <taxon>Eukaryota</taxon>
        <taxon>Metazoa</taxon>
        <taxon>Ecdysozoa</taxon>
        <taxon>Arthropoda</taxon>
        <taxon>Chelicerata</taxon>
        <taxon>Arachnida</taxon>
        <taxon>Araneae</taxon>
        <taxon>Araneomorphae</taxon>
        <taxon>Entelegynae</taxon>
        <taxon>Araneoidea</taxon>
        <taxon>Araneidae</taxon>
        <taxon>Araneus</taxon>
    </lineage>
</organism>